<dbReference type="PANTHER" id="PTHR11142:SF9">
    <property type="entry name" value="TRNA PSEUDOURIDINE SYNTHASE-RELATED"/>
    <property type="match status" value="1"/>
</dbReference>
<dbReference type="Proteomes" id="UP001642260">
    <property type="component" value="Unassembled WGS sequence"/>
</dbReference>
<dbReference type="InterPro" id="IPR020095">
    <property type="entry name" value="PsdUridine_synth_TruA_C"/>
</dbReference>
<evidence type="ECO:0000256" key="3">
    <source>
        <dbReference type="ARBA" id="ARBA00023235"/>
    </source>
</evidence>
<proteinExistence type="inferred from homology"/>
<dbReference type="InterPro" id="IPR020097">
    <property type="entry name" value="PsdUridine_synth_TruA_a/b_dom"/>
</dbReference>
<feature type="binding site" evidence="5">
    <location>
        <position position="162"/>
    </location>
    <ligand>
        <name>substrate</name>
    </ligand>
</feature>
<dbReference type="Gene3D" id="3.30.70.660">
    <property type="entry name" value="Pseudouridine synthase I, catalytic domain, C-terminal subdomain"/>
    <property type="match status" value="1"/>
</dbReference>
<keyword evidence="2" id="KW-0819">tRNA processing</keyword>
<evidence type="ECO:0000259" key="7">
    <source>
        <dbReference type="Pfam" id="PF01416"/>
    </source>
</evidence>
<evidence type="ECO:0000256" key="4">
    <source>
        <dbReference type="PIRSR" id="PIRSR641708-1"/>
    </source>
</evidence>
<evidence type="ECO:0000256" key="1">
    <source>
        <dbReference type="ARBA" id="ARBA00009375"/>
    </source>
</evidence>
<keyword evidence="9" id="KW-1185">Reference proteome</keyword>
<sequence>MAAAVSFLRYSVPSRVFSYPTRLIRVTPTFARFSSSTASTPSLSSDLSLPEKWESYRKKKVVIRIGYVGTDYRGLQIQRDDPSLKTIEGELEVAIYKAGGILESNYGDLHKIGWARSSRTDKGVSFFFFFFFFISSWEDVLKKLCIFCRRFDPRRECTLRMYSYLLPVDVIGVKNSFTSDEIDNHLSDFNEILKQFEGDYPFHNYTQRSKYRRKAQQKITQRNGRPPKKPKSIEASEFTEENNRETVEEKVQEEEEEEEEEAGGESNEDVANIQAYIRAKWLHEPDETDKLSAAHFRKVYRCSCGKLENSLGFGFVEISIWGESFMLHQIRKMIGTAVAVKRELLPRDIIRLSLNKFTRIVLPLAPSEVLILRGNSFEVPKSPANFRKRPEIKAMEESEEVEKEVEEFYRGVMVPQVSRFLDSEEAPWKEWLEHLERNDGMIDEQLEDVRRGWEEWKAKPRVMTRKTEGGKEFGSVSVAVHQALH</sequence>
<dbReference type="InterPro" id="IPR001406">
    <property type="entry name" value="PsdUridine_synth_TruA"/>
</dbReference>
<organism evidence="8 9">
    <name type="scientific">Eruca vesicaria subsp. sativa</name>
    <name type="common">Garden rocket</name>
    <name type="synonym">Eruca sativa</name>
    <dbReference type="NCBI Taxonomy" id="29727"/>
    <lineage>
        <taxon>Eukaryota</taxon>
        <taxon>Viridiplantae</taxon>
        <taxon>Streptophyta</taxon>
        <taxon>Embryophyta</taxon>
        <taxon>Tracheophyta</taxon>
        <taxon>Spermatophyta</taxon>
        <taxon>Magnoliopsida</taxon>
        <taxon>eudicotyledons</taxon>
        <taxon>Gunneridae</taxon>
        <taxon>Pentapetalae</taxon>
        <taxon>rosids</taxon>
        <taxon>malvids</taxon>
        <taxon>Brassicales</taxon>
        <taxon>Brassicaceae</taxon>
        <taxon>Brassiceae</taxon>
        <taxon>Eruca</taxon>
    </lineage>
</organism>
<dbReference type="EMBL" id="CAKOAT010167489">
    <property type="protein sequence ID" value="CAH8350829.1"/>
    <property type="molecule type" value="Genomic_DNA"/>
</dbReference>
<dbReference type="InterPro" id="IPR020094">
    <property type="entry name" value="TruA/RsuA/RluB/E/F_N"/>
</dbReference>
<evidence type="ECO:0000256" key="5">
    <source>
        <dbReference type="PIRSR" id="PIRSR641708-2"/>
    </source>
</evidence>
<comment type="similarity">
    <text evidence="1">Belongs to the tRNA pseudouridine synthase TruA family.</text>
</comment>
<keyword evidence="3" id="KW-0413">Isomerase</keyword>
<dbReference type="Pfam" id="PF01416">
    <property type="entry name" value="PseudoU_synth_1"/>
    <property type="match status" value="1"/>
</dbReference>
<feature type="compositionally biased region" description="Acidic residues" evidence="6">
    <location>
        <begin position="251"/>
        <end position="268"/>
    </location>
</feature>
<dbReference type="CDD" id="cd02568">
    <property type="entry name" value="PseudoU_synth_PUS1_PUS2"/>
    <property type="match status" value="1"/>
</dbReference>
<feature type="domain" description="Pseudouridine synthase I TruA alpha/beta" evidence="7">
    <location>
        <begin position="293"/>
        <end position="366"/>
    </location>
</feature>
<feature type="region of interest" description="Disordered" evidence="6">
    <location>
        <begin position="209"/>
        <end position="269"/>
    </location>
</feature>
<dbReference type="GO" id="GO:0009982">
    <property type="term" value="F:pseudouridine synthase activity"/>
    <property type="evidence" value="ECO:0007669"/>
    <property type="project" value="UniProtKB-ARBA"/>
</dbReference>
<reference evidence="8 9" key="1">
    <citation type="submission" date="2022-03" db="EMBL/GenBank/DDBJ databases">
        <authorList>
            <person name="Macdonald S."/>
            <person name="Ahmed S."/>
            <person name="Newling K."/>
        </authorList>
    </citation>
    <scope>NUCLEOTIDE SEQUENCE [LARGE SCALE GENOMIC DNA]</scope>
</reference>
<dbReference type="Gene3D" id="3.30.70.580">
    <property type="entry name" value="Pseudouridine synthase I, catalytic domain, N-terminal subdomain"/>
    <property type="match status" value="1"/>
</dbReference>
<name>A0ABC8K104_ERUVS</name>
<accession>A0ABC8K104</accession>
<feature type="compositionally biased region" description="Basic and acidic residues" evidence="6">
    <location>
        <begin position="241"/>
        <end position="250"/>
    </location>
</feature>
<evidence type="ECO:0000313" key="8">
    <source>
        <dbReference type="EMBL" id="CAH8350829.1"/>
    </source>
</evidence>
<dbReference type="InterPro" id="IPR041708">
    <property type="entry name" value="PUS1/PUS2-like"/>
</dbReference>
<dbReference type="GO" id="GO:0008033">
    <property type="term" value="P:tRNA processing"/>
    <property type="evidence" value="ECO:0007669"/>
    <property type="project" value="UniProtKB-KW"/>
</dbReference>
<dbReference type="AlphaFoldDB" id="A0ABC8K104"/>
<evidence type="ECO:0000256" key="6">
    <source>
        <dbReference type="SAM" id="MobiDB-lite"/>
    </source>
</evidence>
<dbReference type="PANTHER" id="PTHR11142">
    <property type="entry name" value="PSEUDOURIDYLATE SYNTHASE"/>
    <property type="match status" value="1"/>
</dbReference>
<evidence type="ECO:0000256" key="2">
    <source>
        <dbReference type="ARBA" id="ARBA00022694"/>
    </source>
</evidence>
<evidence type="ECO:0000313" key="9">
    <source>
        <dbReference type="Proteomes" id="UP001642260"/>
    </source>
</evidence>
<feature type="active site" description="Nucleophile" evidence="4">
    <location>
        <position position="121"/>
    </location>
</feature>
<dbReference type="SUPFAM" id="SSF55120">
    <property type="entry name" value="Pseudouridine synthase"/>
    <property type="match status" value="1"/>
</dbReference>
<dbReference type="InterPro" id="IPR020103">
    <property type="entry name" value="PsdUridine_synth_cat_dom_sf"/>
</dbReference>
<comment type="caution">
    <text evidence="8">The sequence shown here is derived from an EMBL/GenBank/DDBJ whole genome shotgun (WGS) entry which is preliminary data.</text>
</comment>
<protein>
    <recommendedName>
        <fullName evidence="7">Pseudouridine synthase I TruA alpha/beta domain-containing protein</fullName>
    </recommendedName>
</protein>
<gene>
    <name evidence="8" type="ORF">ERUC_LOCUS18111</name>
</gene>